<name>A0A915KX06_ROMCU</name>
<evidence type="ECO:0000313" key="2">
    <source>
        <dbReference type="Proteomes" id="UP000887565"/>
    </source>
</evidence>
<keyword evidence="1" id="KW-0732">Signal</keyword>
<dbReference type="Proteomes" id="UP000887565">
    <property type="component" value="Unplaced"/>
</dbReference>
<dbReference type="WBParaSite" id="nRc.2.0.1.t42699-RA">
    <property type="protein sequence ID" value="nRc.2.0.1.t42699-RA"/>
    <property type="gene ID" value="nRc.2.0.1.g42699"/>
</dbReference>
<feature type="chain" id="PRO_5036700599" evidence="1">
    <location>
        <begin position="22"/>
        <end position="247"/>
    </location>
</feature>
<dbReference type="AlphaFoldDB" id="A0A915KX06"/>
<evidence type="ECO:0000256" key="1">
    <source>
        <dbReference type="SAM" id="SignalP"/>
    </source>
</evidence>
<sequence length="247" mass="29147">MNGEKVLFLALISRCTLYIDAIPNSARGPMIPSEFFMEFDPVERSFFAYIYNVIDEIFSWKNLTDGKTMTNGFYCTFNTAFHPLHRSRHFTGQIVVQEELDISMQNLQTGKEICMALSRKPERPKILCIFVFNITYEAQPKKLCYWFTGRLSYLAEGRFFNKTVCVDLKWSGRYITPDDCPYDYMDKPNHNLMRVNNVVLHVLTLIWACKLYVDVTTKEYYKPSLQAWKYFYELDPSWSTNIPIRTR</sequence>
<feature type="signal peptide" evidence="1">
    <location>
        <begin position="1"/>
        <end position="21"/>
    </location>
</feature>
<keyword evidence="2" id="KW-1185">Reference proteome</keyword>
<reference evidence="3" key="1">
    <citation type="submission" date="2022-11" db="UniProtKB">
        <authorList>
            <consortium name="WormBaseParasite"/>
        </authorList>
    </citation>
    <scope>IDENTIFICATION</scope>
</reference>
<organism evidence="2 3">
    <name type="scientific">Romanomermis culicivorax</name>
    <name type="common">Nematode worm</name>
    <dbReference type="NCBI Taxonomy" id="13658"/>
    <lineage>
        <taxon>Eukaryota</taxon>
        <taxon>Metazoa</taxon>
        <taxon>Ecdysozoa</taxon>
        <taxon>Nematoda</taxon>
        <taxon>Enoplea</taxon>
        <taxon>Dorylaimia</taxon>
        <taxon>Mermithida</taxon>
        <taxon>Mermithoidea</taxon>
        <taxon>Mermithidae</taxon>
        <taxon>Romanomermis</taxon>
    </lineage>
</organism>
<evidence type="ECO:0000313" key="3">
    <source>
        <dbReference type="WBParaSite" id="nRc.2.0.1.t42699-RA"/>
    </source>
</evidence>
<protein>
    <submittedName>
        <fullName evidence="3">Vomeronasal type 2 receptor</fullName>
    </submittedName>
</protein>
<accession>A0A915KX06</accession>
<proteinExistence type="predicted"/>